<dbReference type="STRING" id="311403.Arad_2663"/>
<dbReference type="SUPFAM" id="SSF159594">
    <property type="entry name" value="XCC0632-like"/>
    <property type="match status" value="1"/>
</dbReference>
<dbReference type="KEGG" id="ara:Arad_2663"/>
<dbReference type="AlphaFoldDB" id="B9JFW1"/>
<dbReference type="EMBL" id="CP000628">
    <property type="protein sequence ID" value="ACM26801.1"/>
    <property type="molecule type" value="Genomic_DNA"/>
</dbReference>
<feature type="domain" description="ABC-type transport auxiliary lipoprotein component" evidence="1">
    <location>
        <begin position="52"/>
        <end position="211"/>
    </location>
</feature>
<evidence type="ECO:0000259" key="1">
    <source>
        <dbReference type="Pfam" id="PF03886"/>
    </source>
</evidence>
<evidence type="ECO:0000313" key="2">
    <source>
        <dbReference type="EMBL" id="ACM26801.1"/>
    </source>
</evidence>
<dbReference type="eggNOG" id="COG3218">
    <property type="taxonomic scope" value="Bacteria"/>
</dbReference>
<sequence>MDSGFWTVRDMRNMVGCVSSERYQVYRKAAIVLPLLAALLSGCGSKPSNDTYDLSASVKASGPLMKGKQILIPPPTALQALDSNLIVIRVSPSEIQYLGKAQWSDKLSRMVQSKLVEAFENTGKLGGVGVPGQGLAIDYQIVTDIRSFEIDAAGGQKSAAVEISVKILNDRTGTIKSQSVFRKVVPVTGGSNPDFIRGLDTAFAGVTAEIVDWSLRSL</sequence>
<reference evidence="2 3" key="1">
    <citation type="journal article" date="2009" name="J. Bacteriol.">
        <title>Genome sequences of three Agrobacterium biovars help elucidate the evolution of multichromosome genomes in bacteria.</title>
        <authorList>
            <person name="Slater S.C."/>
            <person name="Goldman B.S."/>
            <person name="Goodner B."/>
            <person name="Setubal J.C."/>
            <person name="Farrand S.K."/>
            <person name="Nester E.W."/>
            <person name="Burr T.J."/>
            <person name="Banta L."/>
            <person name="Dickerman A.W."/>
            <person name="Paulsen I."/>
            <person name="Otten L."/>
            <person name="Suen G."/>
            <person name="Welch R."/>
            <person name="Almeida N.F."/>
            <person name="Arnold F."/>
            <person name="Burton O.T."/>
            <person name="Du Z."/>
            <person name="Ewing A."/>
            <person name="Godsy E."/>
            <person name="Heisel S."/>
            <person name="Houmiel K.L."/>
            <person name="Jhaveri J."/>
            <person name="Lu J."/>
            <person name="Miller N.M."/>
            <person name="Norton S."/>
            <person name="Chen Q."/>
            <person name="Phoolcharoen W."/>
            <person name="Ohlin V."/>
            <person name="Ondrusek D."/>
            <person name="Pride N."/>
            <person name="Stricklin S.L."/>
            <person name="Sun J."/>
            <person name="Wheeler C."/>
            <person name="Wilson L."/>
            <person name="Zhu H."/>
            <person name="Wood D.W."/>
        </authorList>
    </citation>
    <scope>NUCLEOTIDE SEQUENCE [LARGE SCALE GENOMIC DNA]</scope>
    <source>
        <strain evidence="3">K84 / ATCC BAA-868</strain>
    </source>
</reference>
<evidence type="ECO:0000313" key="3">
    <source>
        <dbReference type="Proteomes" id="UP000001600"/>
    </source>
</evidence>
<gene>
    <name evidence="2" type="ordered locus">Arad_2663</name>
</gene>
<protein>
    <submittedName>
        <fullName evidence="2">ABC transporter protein</fullName>
    </submittedName>
</protein>
<dbReference type="Pfam" id="PF03886">
    <property type="entry name" value="ABC_trans_aux"/>
    <property type="match status" value="1"/>
</dbReference>
<dbReference type="Proteomes" id="UP000001600">
    <property type="component" value="Chromosome 1"/>
</dbReference>
<dbReference type="Gene3D" id="3.40.50.10610">
    <property type="entry name" value="ABC-type transport auxiliary lipoprotein component"/>
    <property type="match status" value="1"/>
</dbReference>
<dbReference type="InterPro" id="IPR005586">
    <property type="entry name" value="ABC_trans_aux"/>
</dbReference>
<organism evidence="2 3">
    <name type="scientific">Rhizobium rhizogenes (strain K84 / ATCC BAA-868)</name>
    <name type="common">Agrobacterium radiobacter</name>
    <dbReference type="NCBI Taxonomy" id="311403"/>
    <lineage>
        <taxon>Bacteria</taxon>
        <taxon>Pseudomonadati</taxon>
        <taxon>Pseudomonadota</taxon>
        <taxon>Alphaproteobacteria</taxon>
        <taxon>Hyphomicrobiales</taxon>
        <taxon>Rhizobiaceae</taxon>
        <taxon>Rhizobium/Agrobacterium group</taxon>
        <taxon>Rhizobium</taxon>
    </lineage>
</organism>
<name>B9JFW1_RHIR8</name>
<accession>B9JFW1</accession>
<dbReference type="HOGENOM" id="CLU_093163_1_0_5"/>
<proteinExistence type="predicted"/>